<gene>
    <name evidence="2" type="ORF">BT62DRAFT_1003823</name>
</gene>
<proteinExistence type="predicted"/>
<feature type="compositionally biased region" description="Basic and acidic residues" evidence="1">
    <location>
        <begin position="8"/>
        <end position="28"/>
    </location>
</feature>
<dbReference type="RefSeq" id="XP_043041548.1">
    <property type="nucleotide sequence ID" value="XM_043176979.1"/>
</dbReference>
<accession>A0A9P7VVC9</accession>
<organism evidence="2 3">
    <name type="scientific">Guyanagaster necrorhizus</name>
    <dbReference type="NCBI Taxonomy" id="856835"/>
    <lineage>
        <taxon>Eukaryota</taxon>
        <taxon>Fungi</taxon>
        <taxon>Dikarya</taxon>
        <taxon>Basidiomycota</taxon>
        <taxon>Agaricomycotina</taxon>
        <taxon>Agaricomycetes</taxon>
        <taxon>Agaricomycetidae</taxon>
        <taxon>Agaricales</taxon>
        <taxon>Marasmiineae</taxon>
        <taxon>Physalacriaceae</taxon>
        <taxon>Guyanagaster</taxon>
    </lineage>
</organism>
<sequence>MVAIANGDEGKGDRVGNPEKRRRLYTEEKTKIRVKQRDVTSFLGINSGRVTAVTDPKEANRRRDPSRSGEQIGHCACKRATRTGHANIWKHQLHQLRKKCTSPLHAYSTQISLTAIHVCVSPPRTWSLRTTFIFTGQRVSPVNLNFKPFFHDLLMPLSIISAYLCRIPTIYRVCIL</sequence>
<dbReference type="EMBL" id="MU250530">
    <property type="protein sequence ID" value="KAG7448048.1"/>
    <property type="molecule type" value="Genomic_DNA"/>
</dbReference>
<evidence type="ECO:0000313" key="2">
    <source>
        <dbReference type="EMBL" id="KAG7448048.1"/>
    </source>
</evidence>
<keyword evidence="3" id="KW-1185">Reference proteome</keyword>
<dbReference type="Proteomes" id="UP000812287">
    <property type="component" value="Unassembled WGS sequence"/>
</dbReference>
<feature type="region of interest" description="Disordered" evidence="1">
    <location>
        <begin position="1"/>
        <end position="28"/>
    </location>
</feature>
<protein>
    <submittedName>
        <fullName evidence="2">Uncharacterized protein</fullName>
    </submittedName>
</protein>
<dbReference type="GeneID" id="66099266"/>
<feature type="compositionally biased region" description="Basic and acidic residues" evidence="1">
    <location>
        <begin position="55"/>
        <end position="67"/>
    </location>
</feature>
<feature type="region of interest" description="Disordered" evidence="1">
    <location>
        <begin position="53"/>
        <end position="73"/>
    </location>
</feature>
<evidence type="ECO:0000313" key="3">
    <source>
        <dbReference type="Proteomes" id="UP000812287"/>
    </source>
</evidence>
<reference evidence="2" key="1">
    <citation type="submission" date="2020-11" db="EMBL/GenBank/DDBJ databases">
        <title>Adaptations for nitrogen fixation in a non-lichenized fungal sporocarp promotes dispersal by wood-feeding termites.</title>
        <authorList>
            <consortium name="DOE Joint Genome Institute"/>
            <person name="Koch R.A."/>
            <person name="Yoon G."/>
            <person name="Arayal U."/>
            <person name="Lail K."/>
            <person name="Amirebrahimi M."/>
            <person name="Labutti K."/>
            <person name="Lipzen A."/>
            <person name="Riley R."/>
            <person name="Barry K."/>
            <person name="Henrissat B."/>
            <person name="Grigoriev I.V."/>
            <person name="Herr J.R."/>
            <person name="Aime M.C."/>
        </authorList>
    </citation>
    <scope>NUCLEOTIDE SEQUENCE</scope>
    <source>
        <strain evidence="2">MCA 3950</strain>
    </source>
</reference>
<name>A0A9P7VVC9_9AGAR</name>
<evidence type="ECO:0000256" key="1">
    <source>
        <dbReference type="SAM" id="MobiDB-lite"/>
    </source>
</evidence>
<comment type="caution">
    <text evidence="2">The sequence shown here is derived from an EMBL/GenBank/DDBJ whole genome shotgun (WGS) entry which is preliminary data.</text>
</comment>
<dbReference type="AlphaFoldDB" id="A0A9P7VVC9"/>